<protein>
    <submittedName>
        <fullName evidence="1">Rhodanese-like domain-containing protein</fullName>
    </submittedName>
</protein>
<dbReference type="InterPro" id="IPR036873">
    <property type="entry name" value="Rhodanese-like_dom_sf"/>
</dbReference>
<proteinExistence type="predicted"/>
<evidence type="ECO:0000313" key="1">
    <source>
        <dbReference type="EMBL" id="QEE15430.2"/>
    </source>
</evidence>
<dbReference type="PANTHER" id="PTHR43031">
    <property type="entry name" value="FAD-DEPENDENT OXIDOREDUCTASE"/>
    <property type="match status" value="1"/>
</dbReference>
<dbReference type="AlphaFoldDB" id="A0A5B9D9M4"/>
<dbReference type="KEGG" id="psyt:DSAG12_01255"/>
<accession>A0A5B9D9M4</accession>
<dbReference type="Proteomes" id="UP000321408">
    <property type="component" value="Chromosome"/>
</dbReference>
<dbReference type="CDD" id="cd00158">
    <property type="entry name" value="RHOD"/>
    <property type="match status" value="1"/>
</dbReference>
<dbReference type="InterPro" id="IPR050229">
    <property type="entry name" value="GlpE_sulfurtransferase"/>
</dbReference>
<dbReference type="Gene3D" id="3.40.250.10">
    <property type="entry name" value="Rhodanese-like domain"/>
    <property type="match status" value="1"/>
</dbReference>
<dbReference type="SMART" id="SM00450">
    <property type="entry name" value="RHOD"/>
    <property type="match status" value="1"/>
</dbReference>
<keyword evidence="2" id="KW-1185">Reference proteome</keyword>
<reference evidence="1 2" key="2">
    <citation type="journal article" date="2024" name="Int. J. Syst. Evol. Microbiol.">
        <title>Promethearchaeum syntrophicum gen. nov., sp. nov., an anaerobic, obligately syntrophic archaeon, the first isolate of the lineage 'Asgard' archaea, and proposal of the new archaeal phylum Promethearchaeota phyl. nov. and kingdom Promethearchaeati regn. nov.</title>
        <authorList>
            <person name="Imachi H."/>
            <person name="Nobu M.K."/>
            <person name="Kato S."/>
            <person name="Takaki Y."/>
            <person name="Miyazaki M."/>
            <person name="Miyata M."/>
            <person name="Ogawara M."/>
            <person name="Saito Y."/>
            <person name="Sakai S."/>
            <person name="Tahara Y.O."/>
            <person name="Takano Y."/>
            <person name="Tasumi E."/>
            <person name="Uematsu K."/>
            <person name="Yoshimura T."/>
            <person name="Itoh T."/>
            <person name="Ohkuma M."/>
            <person name="Takai K."/>
        </authorList>
    </citation>
    <scope>NUCLEOTIDE SEQUENCE [LARGE SCALE GENOMIC DNA]</scope>
    <source>
        <strain evidence="1 2">MK-D1</strain>
    </source>
</reference>
<dbReference type="EMBL" id="CP042905">
    <property type="protein sequence ID" value="QEE15430.2"/>
    <property type="molecule type" value="Genomic_DNA"/>
</dbReference>
<organism evidence="1 2">
    <name type="scientific">Promethearchaeum syntrophicum</name>
    <dbReference type="NCBI Taxonomy" id="2594042"/>
    <lineage>
        <taxon>Archaea</taxon>
        <taxon>Promethearchaeati</taxon>
        <taxon>Promethearchaeota</taxon>
        <taxon>Promethearchaeia</taxon>
        <taxon>Promethearchaeales</taxon>
        <taxon>Promethearchaeaceae</taxon>
        <taxon>Promethearchaeum</taxon>
    </lineage>
</organism>
<name>A0A5B9D9M4_9ARCH</name>
<dbReference type="InterPro" id="IPR001763">
    <property type="entry name" value="Rhodanese-like_dom"/>
</dbReference>
<reference evidence="1 2" key="1">
    <citation type="journal article" date="2020" name="Nature">
        <title>Isolation of an archaeon at the prokaryote-eukaryote interface.</title>
        <authorList>
            <person name="Imachi H."/>
            <person name="Nobu M.K."/>
            <person name="Nakahara N."/>
            <person name="Morono Y."/>
            <person name="Ogawara M."/>
            <person name="Takaki Y."/>
            <person name="Takano Y."/>
            <person name="Uematsu K."/>
            <person name="Ikuta T."/>
            <person name="Ito M."/>
            <person name="Matsui Y."/>
            <person name="Miyazaki M."/>
            <person name="Murata K."/>
            <person name="Saito Y."/>
            <person name="Sakai S."/>
            <person name="Song C."/>
            <person name="Tasumi E."/>
            <person name="Yamanaka Y."/>
            <person name="Yamaguchi T."/>
            <person name="Kamagata Y."/>
            <person name="Tamaki H."/>
            <person name="Takai K."/>
        </authorList>
    </citation>
    <scope>NUCLEOTIDE SEQUENCE [LARGE SCALE GENOMIC DNA]</scope>
    <source>
        <strain evidence="1 2">MK-D1</strain>
    </source>
</reference>
<dbReference type="Pfam" id="PF00581">
    <property type="entry name" value="Rhodanese"/>
    <property type="match status" value="1"/>
</dbReference>
<evidence type="ECO:0000313" key="2">
    <source>
        <dbReference type="Proteomes" id="UP000321408"/>
    </source>
</evidence>
<dbReference type="PANTHER" id="PTHR43031:SF16">
    <property type="entry name" value="OXIDOREDUCTASE"/>
    <property type="match status" value="1"/>
</dbReference>
<dbReference type="SUPFAM" id="SSF52821">
    <property type="entry name" value="Rhodanese/Cell cycle control phosphatase"/>
    <property type="match status" value="1"/>
</dbReference>
<dbReference type="PROSITE" id="PS50206">
    <property type="entry name" value="RHODANESE_3"/>
    <property type="match status" value="1"/>
</dbReference>
<gene>
    <name evidence="1" type="ORF">DSAG12_01255</name>
</gene>
<sequence length="147" mass="16433">MKKNNKIALIATVVFIMATILGVIFIPQFLPDDNNTTTNDYEDISVEVAYNMINDTVSYPNLIILDVRNQDEYDSGHLNNSILIPLGELESRLNEIIQYNNTEIIVYCRSGSRSLSASNILASNGFFKVYNMLGGITTWIDAGYPTV</sequence>